<feature type="region of interest" description="Disordered" evidence="1">
    <location>
        <begin position="1654"/>
        <end position="1676"/>
    </location>
</feature>
<reference evidence="3" key="1">
    <citation type="journal article" date="2011" name="Genome Res.">
        <title>Phylogeny-wide analysis of social amoeba genomes highlights ancient origins for complex intercellular communication.</title>
        <authorList>
            <person name="Heidel A.J."/>
            <person name="Lawal H.M."/>
            <person name="Felder M."/>
            <person name="Schilde C."/>
            <person name="Helps N.R."/>
            <person name="Tunggal B."/>
            <person name="Rivero F."/>
            <person name="John U."/>
            <person name="Schleicher M."/>
            <person name="Eichinger L."/>
            <person name="Platzer M."/>
            <person name="Noegel A.A."/>
            <person name="Schaap P."/>
            <person name="Gloeckner G."/>
        </authorList>
    </citation>
    <scope>NUCLEOTIDE SEQUENCE [LARGE SCALE GENOMIC DNA]</scope>
    <source>
        <strain evidence="3">SH3</strain>
    </source>
</reference>
<gene>
    <name evidence="2" type="ORF">DFA_04970</name>
</gene>
<keyword evidence="3" id="KW-1185">Reference proteome</keyword>
<sequence length="1700" mass="188280">MLQQQQPPPLPLYLQSYILQKYNAQYDKESEDPLKVVHVDDQSGECSFYNLSSVMMVCKHWFQSLRVILSQSNVKSIPLQVIERMVDLYDFDNDNLSDDNESDGVSTTVCYPEWSVISLEHIRSLALVGDLPIDHDLLGEVVRSMKSLECVEVYADIDRLDNGFQQVTDSINAYFHQYNDHGNDIKLVGKLTINDVDESFDEVMAAETCYPFKEVTAIFICGNRQISANCKVATWMRASKVEVMCVLDDDLDGDDQVSLEISLRCTDLFNITGLKEVVLDYAYTTYSDLIIALQSKTLTSLETDIRFKYQDAQDDESVVSKLQEFVDRLHTNTTLTNLSLWSDFSVNDSDGDLQDTIDTVWTDGLAILLQKNQTLKHLMLDYVHFLDERFFESLASNTTLETLTLPYEKWRQLKEKHCKLLYKTLSQNRTLKLLDMDLNSKRDKDLVKQITLIPNRTCLVKVWNKKGTYIKDVQQKFEIYIILCCLCYSTVIIVFSSSSSYIGRVEAQSTSYTLSNLTLNSNNKSSSSITATGYFGDDLSVVSVWIDEYTHACQLTQFTSYSLNCTVKSLVFGNKTVSIKIGDTFLNSTLFFDTIPPSYTLSSLSQNDFKIIALGYFGDNSSSSVVVSVWIDRYTECPIISFNSTSLTCTFEGIPAINVSSNKTVTIFIGYTTALNGSLVFYQVPVVSHVTYNGTANTISIYGNLSNTGGIYDSDVYFNSSVCTITFVSSSLVNCQLNRRFPTDTYTFLFRNGYTILYPTVYILSPPQPQQNYTLSSLSQDNNEIIASGYFGDNSSLVSVWISSNEDTPCHLVSFNSSVLRCTINNTMGNTSGNKTVNIRIGNATVLTGTVYFNNVYSISRVTYNSTLNSIVILGVFNDTAVTYDTSVHITRDNYAWFLCTVTFVSSSLVYCQLNERVPIDTYTVVYRNEFTSIYSTVNITYQPYNLTSLSFDYNQTITATGYFGHNSSLVSVLVEQYTPCKLVSFNSTQLRCTISPRPTGTRTVTIKIGYTPTVLNGTLDFDNGPTNYSIQSVTYNSTLNTIRITGNLRDTNTAVTIQNGTQWIRLNITSLGTGFINCQLNDRLPIGVYDLSLQSPYYILYSTVNITSLPIPDYDIHSLSQNNNEIIARGYFGNDSSLVSVWVEQYTPCKLVSFNSSVIRCTFGGTQGNTSGNKTVSIRISNAVLSGTLYFNKIVYSIHSVTYNSNLNSIRIIGVLVDSENTYYTSVYISRNTSTYQCAITFVSSSHVDCQLPTQLLPTDTYTIVYRNEYNTLYSTVNITYHPYNLTSLSFDGNQTISANGFFGANSSLVSVWVGGNQSTACPLVSFNSTNLKCTVSPRPTGTKTITIKIGYTPTVLNGTLDFGNGPTNYSIHSVTYNSTLNTIRITGNLLDTNTTVAIQNGVHHVGVTVTSFGTGFVNCQLHQRLPVNTTYPVYLTSSHYSLTSSVYITPEIKPNPNLYFSSFTSILHPLGLKATGSFGDNSNNVNITSYYNGRTSNCIITYFSSTYLMCSLGNNYPAIEGFYPVNGGFNGVIYNTTNVYFKQRNSTSSSSSSWSSSSVDPSSSSSSSDVTCTLSRSGKLKVEYPGNAPINCTSQGISECNVPGGFQCLGLLSSSSTRCSAPHEIVCQASSIVCRVGGMSCSIEGGQLSIKADTALPPNDNSQSDSNSQTNDASPLSSVSFSTLFILSLLSIIASILI</sequence>
<dbReference type="Proteomes" id="UP000007797">
    <property type="component" value="Unassembled WGS sequence"/>
</dbReference>
<proteinExistence type="predicted"/>
<evidence type="ECO:0008006" key="4">
    <source>
        <dbReference type="Google" id="ProtNLM"/>
    </source>
</evidence>
<feature type="compositionally biased region" description="Low complexity" evidence="1">
    <location>
        <begin position="1661"/>
        <end position="1676"/>
    </location>
</feature>
<dbReference type="InterPro" id="IPR032675">
    <property type="entry name" value="LRR_dom_sf"/>
</dbReference>
<evidence type="ECO:0000256" key="1">
    <source>
        <dbReference type="SAM" id="MobiDB-lite"/>
    </source>
</evidence>
<dbReference type="SUPFAM" id="SSF52047">
    <property type="entry name" value="RNI-like"/>
    <property type="match status" value="1"/>
</dbReference>
<protein>
    <recommendedName>
        <fullName evidence="4">IPT/TIG domain-containing protein</fullName>
    </recommendedName>
</protein>
<dbReference type="Gene3D" id="3.80.10.10">
    <property type="entry name" value="Ribonuclease Inhibitor"/>
    <property type="match status" value="1"/>
</dbReference>
<dbReference type="KEGG" id="dfa:DFA_04970"/>
<organism evidence="2 3">
    <name type="scientific">Cavenderia fasciculata</name>
    <name type="common">Slime mold</name>
    <name type="synonym">Dictyostelium fasciculatum</name>
    <dbReference type="NCBI Taxonomy" id="261658"/>
    <lineage>
        <taxon>Eukaryota</taxon>
        <taxon>Amoebozoa</taxon>
        <taxon>Evosea</taxon>
        <taxon>Eumycetozoa</taxon>
        <taxon>Dictyostelia</taxon>
        <taxon>Acytosteliales</taxon>
        <taxon>Cavenderiaceae</taxon>
        <taxon>Cavenderia</taxon>
    </lineage>
</organism>
<feature type="compositionally biased region" description="Low complexity" evidence="1">
    <location>
        <begin position="1548"/>
        <end position="1570"/>
    </location>
</feature>
<feature type="region of interest" description="Disordered" evidence="1">
    <location>
        <begin position="1548"/>
        <end position="1573"/>
    </location>
</feature>
<evidence type="ECO:0000313" key="2">
    <source>
        <dbReference type="EMBL" id="EGG22840.1"/>
    </source>
</evidence>
<dbReference type="RefSeq" id="XP_004360691.1">
    <property type="nucleotide sequence ID" value="XM_004360634.1"/>
</dbReference>
<accession>F4PMP3</accession>
<dbReference type="GeneID" id="14874983"/>
<dbReference type="EMBL" id="GL883008">
    <property type="protein sequence ID" value="EGG22840.1"/>
    <property type="molecule type" value="Genomic_DNA"/>
</dbReference>
<name>F4PMP3_CACFS</name>
<evidence type="ECO:0000313" key="3">
    <source>
        <dbReference type="Proteomes" id="UP000007797"/>
    </source>
</evidence>